<evidence type="ECO:0000259" key="7">
    <source>
        <dbReference type="PROSITE" id="PS50110"/>
    </source>
</evidence>
<dbReference type="PRINTS" id="PR00038">
    <property type="entry name" value="HTHLUXR"/>
</dbReference>
<evidence type="ECO:0000313" key="9">
    <source>
        <dbReference type="Proteomes" id="UP000199532"/>
    </source>
</evidence>
<keyword evidence="4" id="KW-0804">Transcription</keyword>
<protein>
    <submittedName>
        <fullName evidence="8">Two component transcriptional regulator, LuxR family</fullName>
    </submittedName>
</protein>
<dbReference type="PANTHER" id="PTHR43214:SF41">
    <property type="entry name" value="NITRATE_NITRITE RESPONSE REGULATOR PROTEIN NARP"/>
    <property type="match status" value="1"/>
</dbReference>
<evidence type="ECO:0000256" key="2">
    <source>
        <dbReference type="ARBA" id="ARBA00023015"/>
    </source>
</evidence>
<accession>A0A1H7ATP5</accession>
<dbReference type="AlphaFoldDB" id="A0A1H7ATP5"/>
<dbReference type="Gene3D" id="3.40.50.2300">
    <property type="match status" value="1"/>
</dbReference>
<evidence type="ECO:0000256" key="4">
    <source>
        <dbReference type="ARBA" id="ARBA00023163"/>
    </source>
</evidence>
<dbReference type="InterPro" id="IPR011006">
    <property type="entry name" value="CheY-like_superfamily"/>
</dbReference>
<reference evidence="8 9" key="1">
    <citation type="submission" date="2016-10" db="EMBL/GenBank/DDBJ databases">
        <authorList>
            <person name="de Groot N.N."/>
        </authorList>
    </citation>
    <scope>NUCLEOTIDE SEQUENCE [LARGE SCALE GENOMIC DNA]</scope>
    <source>
        <strain evidence="8 9">DSM 19938</strain>
    </source>
</reference>
<keyword evidence="1 5" id="KW-0597">Phosphoprotein</keyword>
<dbReference type="SMART" id="SM00421">
    <property type="entry name" value="HTH_LUXR"/>
    <property type="match status" value="1"/>
</dbReference>
<dbReference type="GO" id="GO:0000160">
    <property type="term" value="P:phosphorelay signal transduction system"/>
    <property type="evidence" value="ECO:0007669"/>
    <property type="project" value="InterPro"/>
</dbReference>
<dbReference type="SMART" id="SM00448">
    <property type="entry name" value="REC"/>
    <property type="match status" value="1"/>
</dbReference>
<evidence type="ECO:0000313" key="8">
    <source>
        <dbReference type="EMBL" id="SEJ68973.1"/>
    </source>
</evidence>
<keyword evidence="2" id="KW-0805">Transcription regulation</keyword>
<evidence type="ECO:0000256" key="5">
    <source>
        <dbReference type="PROSITE-ProRule" id="PRU00169"/>
    </source>
</evidence>
<evidence type="ECO:0000256" key="3">
    <source>
        <dbReference type="ARBA" id="ARBA00023125"/>
    </source>
</evidence>
<dbReference type="PROSITE" id="PS50043">
    <property type="entry name" value="HTH_LUXR_2"/>
    <property type="match status" value="1"/>
</dbReference>
<feature type="domain" description="HTH luxR-type" evidence="6">
    <location>
        <begin position="144"/>
        <end position="209"/>
    </location>
</feature>
<sequence length="212" mass="24294">MKNILIVDDHPMIRLAIESNLLRMINQCRIYPVGTFKEAKEMLRSHWMDLVILDLSIPEGEGIEMISILRTLQNEARILIYSGRDEMSNAPVYMAGGANGYLHKDASISEFETAVDLVLNNKKYIKKEVQQKIVDNFVNNTAVINNPIELLTSREKQILSQLMLGKWTKQIAHDLDLKISTVSTHKARILEKVQVKNVIELIKKIEPFQIEI</sequence>
<dbReference type="EMBL" id="FNXY01000011">
    <property type="protein sequence ID" value="SEJ68973.1"/>
    <property type="molecule type" value="Genomic_DNA"/>
</dbReference>
<organism evidence="8 9">
    <name type="scientific">Dyadobacter koreensis</name>
    <dbReference type="NCBI Taxonomy" id="408657"/>
    <lineage>
        <taxon>Bacteria</taxon>
        <taxon>Pseudomonadati</taxon>
        <taxon>Bacteroidota</taxon>
        <taxon>Cytophagia</taxon>
        <taxon>Cytophagales</taxon>
        <taxon>Spirosomataceae</taxon>
        <taxon>Dyadobacter</taxon>
    </lineage>
</organism>
<dbReference type="SUPFAM" id="SSF46894">
    <property type="entry name" value="C-terminal effector domain of the bipartite response regulators"/>
    <property type="match status" value="1"/>
</dbReference>
<evidence type="ECO:0000259" key="6">
    <source>
        <dbReference type="PROSITE" id="PS50043"/>
    </source>
</evidence>
<dbReference type="PROSITE" id="PS50110">
    <property type="entry name" value="RESPONSE_REGULATORY"/>
    <property type="match status" value="1"/>
</dbReference>
<feature type="domain" description="Response regulatory" evidence="7">
    <location>
        <begin position="3"/>
        <end position="119"/>
    </location>
</feature>
<dbReference type="InterPro" id="IPR039420">
    <property type="entry name" value="WalR-like"/>
</dbReference>
<dbReference type="InterPro" id="IPR058245">
    <property type="entry name" value="NreC/VraR/RcsB-like_REC"/>
</dbReference>
<dbReference type="PANTHER" id="PTHR43214">
    <property type="entry name" value="TWO-COMPONENT RESPONSE REGULATOR"/>
    <property type="match status" value="1"/>
</dbReference>
<dbReference type="CDD" id="cd06170">
    <property type="entry name" value="LuxR_C_like"/>
    <property type="match status" value="1"/>
</dbReference>
<name>A0A1H7ATP5_9BACT</name>
<dbReference type="SUPFAM" id="SSF52172">
    <property type="entry name" value="CheY-like"/>
    <property type="match status" value="1"/>
</dbReference>
<dbReference type="CDD" id="cd17535">
    <property type="entry name" value="REC_NarL-like"/>
    <property type="match status" value="1"/>
</dbReference>
<dbReference type="Pfam" id="PF00072">
    <property type="entry name" value="Response_reg"/>
    <property type="match status" value="1"/>
</dbReference>
<dbReference type="Proteomes" id="UP000199532">
    <property type="component" value="Unassembled WGS sequence"/>
</dbReference>
<feature type="modified residue" description="4-aspartylphosphate" evidence="5">
    <location>
        <position position="54"/>
    </location>
</feature>
<dbReference type="GO" id="GO:0003677">
    <property type="term" value="F:DNA binding"/>
    <property type="evidence" value="ECO:0007669"/>
    <property type="project" value="UniProtKB-KW"/>
</dbReference>
<dbReference type="OrthoDB" id="941719at2"/>
<dbReference type="InterPro" id="IPR001789">
    <property type="entry name" value="Sig_transdc_resp-reg_receiver"/>
</dbReference>
<gene>
    <name evidence="8" type="ORF">SAMN04487995_5940</name>
</gene>
<dbReference type="RefSeq" id="WP_090341843.1">
    <property type="nucleotide sequence ID" value="NZ_FNXY01000011.1"/>
</dbReference>
<evidence type="ECO:0000256" key="1">
    <source>
        <dbReference type="ARBA" id="ARBA00022553"/>
    </source>
</evidence>
<keyword evidence="9" id="KW-1185">Reference proteome</keyword>
<dbReference type="STRING" id="408657.SAMN04487995_5940"/>
<dbReference type="InterPro" id="IPR036388">
    <property type="entry name" value="WH-like_DNA-bd_sf"/>
</dbReference>
<dbReference type="InterPro" id="IPR016032">
    <property type="entry name" value="Sig_transdc_resp-reg_C-effctor"/>
</dbReference>
<dbReference type="PROSITE" id="PS00622">
    <property type="entry name" value="HTH_LUXR_1"/>
    <property type="match status" value="1"/>
</dbReference>
<dbReference type="Pfam" id="PF00196">
    <property type="entry name" value="GerE"/>
    <property type="match status" value="1"/>
</dbReference>
<proteinExistence type="predicted"/>
<dbReference type="InterPro" id="IPR000792">
    <property type="entry name" value="Tscrpt_reg_LuxR_C"/>
</dbReference>
<keyword evidence="3" id="KW-0238">DNA-binding</keyword>
<dbReference type="GO" id="GO:0006355">
    <property type="term" value="P:regulation of DNA-templated transcription"/>
    <property type="evidence" value="ECO:0007669"/>
    <property type="project" value="InterPro"/>
</dbReference>
<dbReference type="Gene3D" id="1.10.10.10">
    <property type="entry name" value="Winged helix-like DNA-binding domain superfamily/Winged helix DNA-binding domain"/>
    <property type="match status" value="1"/>
</dbReference>